<dbReference type="GO" id="GO:0005737">
    <property type="term" value="C:cytoplasm"/>
    <property type="evidence" value="ECO:0007669"/>
    <property type="project" value="TreeGrafter"/>
</dbReference>
<comment type="catalytic activity">
    <reaction evidence="8">
        <text>L-seryl-[protein] + ATP = O-phospho-L-seryl-[protein] + ADP + H(+)</text>
        <dbReference type="Rhea" id="RHEA:17989"/>
        <dbReference type="Rhea" id="RHEA-COMP:9863"/>
        <dbReference type="Rhea" id="RHEA-COMP:11604"/>
        <dbReference type="ChEBI" id="CHEBI:15378"/>
        <dbReference type="ChEBI" id="CHEBI:29999"/>
        <dbReference type="ChEBI" id="CHEBI:30616"/>
        <dbReference type="ChEBI" id="CHEBI:83421"/>
        <dbReference type="ChEBI" id="CHEBI:456216"/>
        <dbReference type="EC" id="2.7.11.1"/>
    </reaction>
</comment>
<dbReference type="Gene3D" id="3.30.200.20">
    <property type="entry name" value="Phosphorylase Kinase, domain 1"/>
    <property type="match status" value="1"/>
</dbReference>
<dbReference type="SUPFAM" id="SSF56112">
    <property type="entry name" value="Protein kinase-like (PK-like)"/>
    <property type="match status" value="1"/>
</dbReference>
<keyword evidence="3" id="KW-0808">Transferase</keyword>
<evidence type="ECO:0000256" key="7">
    <source>
        <dbReference type="ARBA" id="ARBA00047899"/>
    </source>
</evidence>
<keyword evidence="2" id="KW-0723">Serine/threonine-protein kinase</keyword>
<evidence type="ECO:0000313" key="10">
    <source>
        <dbReference type="EMBL" id="PGH04890.1"/>
    </source>
</evidence>
<feature type="domain" description="Protein kinase" evidence="9">
    <location>
        <begin position="63"/>
        <end position="387"/>
    </location>
</feature>
<proteinExistence type="predicted"/>
<organism evidence="10 11">
    <name type="scientific">Polytolypa hystricis (strain UAMH7299)</name>
    <dbReference type="NCBI Taxonomy" id="1447883"/>
    <lineage>
        <taxon>Eukaryota</taxon>
        <taxon>Fungi</taxon>
        <taxon>Dikarya</taxon>
        <taxon>Ascomycota</taxon>
        <taxon>Pezizomycotina</taxon>
        <taxon>Eurotiomycetes</taxon>
        <taxon>Eurotiomycetidae</taxon>
        <taxon>Onygenales</taxon>
        <taxon>Onygenales incertae sedis</taxon>
        <taxon>Polytolypa</taxon>
    </lineage>
</organism>
<dbReference type="PROSITE" id="PS00108">
    <property type="entry name" value="PROTEIN_KINASE_ST"/>
    <property type="match status" value="1"/>
</dbReference>
<evidence type="ECO:0000259" key="9">
    <source>
        <dbReference type="PROSITE" id="PS50011"/>
    </source>
</evidence>
<dbReference type="EMBL" id="PDNA01000194">
    <property type="protein sequence ID" value="PGH04890.1"/>
    <property type="molecule type" value="Genomic_DNA"/>
</dbReference>
<keyword evidence="11" id="KW-1185">Reference proteome</keyword>
<dbReference type="GO" id="GO:0000245">
    <property type="term" value="P:spliceosomal complex assembly"/>
    <property type="evidence" value="ECO:0007669"/>
    <property type="project" value="TreeGrafter"/>
</dbReference>
<keyword evidence="4" id="KW-0547">Nucleotide-binding</keyword>
<accession>A0A2B7X7N9</accession>
<evidence type="ECO:0000256" key="8">
    <source>
        <dbReference type="ARBA" id="ARBA00048679"/>
    </source>
</evidence>
<evidence type="ECO:0000256" key="3">
    <source>
        <dbReference type="ARBA" id="ARBA00022679"/>
    </source>
</evidence>
<dbReference type="STRING" id="1447883.A0A2B7X7N9"/>
<evidence type="ECO:0000256" key="2">
    <source>
        <dbReference type="ARBA" id="ARBA00022527"/>
    </source>
</evidence>
<comment type="catalytic activity">
    <reaction evidence="7">
        <text>L-threonyl-[protein] + ATP = O-phospho-L-threonyl-[protein] + ADP + H(+)</text>
        <dbReference type="Rhea" id="RHEA:46608"/>
        <dbReference type="Rhea" id="RHEA-COMP:11060"/>
        <dbReference type="Rhea" id="RHEA-COMP:11605"/>
        <dbReference type="ChEBI" id="CHEBI:15378"/>
        <dbReference type="ChEBI" id="CHEBI:30013"/>
        <dbReference type="ChEBI" id="CHEBI:30616"/>
        <dbReference type="ChEBI" id="CHEBI:61977"/>
        <dbReference type="ChEBI" id="CHEBI:456216"/>
        <dbReference type="EC" id="2.7.11.1"/>
    </reaction>
</comment>
<dbReference type="InterPro" id="IPR000719">
    <property type="entry name" value="Prot_kinase_dom"/>
</dbReference>
<evidence type="ECO:0000256" key="4">
    <source>
        <dbReference type="ARBA" id="ARBA00022741"/>
    </source>
</evidence>
<dbReference type="InterPro" id="IPR051334">
    <property type="entry name" value="SRPK"/>
</dbReference>
<dbReference type="GO" id="GO:0050684">
    <property type="term" value="P:regulation of mRNA processing"/>
    <property type="evidence" value="ECO:0007669"/>
    <property type="project" value="TreeGrafter"/>
</dbReference>
<reference evidence="10 11" key="1">
    <citation type="submission" date="2017-10" db="EMBL/GenBank/DDBJ databases">
        <title>Comparative genomics in systemic dimorphic fungi from Ajellomycetaceae.</title>
        <authorList>
            <person name="Munoz J.F."/>
            <person name="Mcewen J.G."/>
            <person name="Clay O.K."/>
            <person name="Cuomo C.A."/>
        </authorList>
    </citation>
    <scope>NUCLEOTIDE SEQUENCE [LARGE SCALE GENOMIC DNA]</scope>
    <source>
        <strain evidence="10 11">UAMH7299</strain>
    </source>
</reference>
<dbReference type="InterPro" id="IPR008271">
    <property type="entry name" value="Ser/Thr_kinase_AS"/>
</dbReference>
<dbReference type="Gene3D" id="1.10.510.10">
    <property type="entry name" value="Transferase(Phosphotransferase) domain 1"/>
    <property type="match status" value="2"/>
</dbReference>
<evidence type="ECO:0000256" key="6">
    <source>
        <dbReference type="ARBA" id="ARBA00022840"/>
    </source>
</evidence>
<comment type="caution">
    <text evidence="10">The sequence shown here is derived from an EMBL/GenBank/DDBJ whole genome shotgun (WGS) entry which is preliminary data.</text>
</comment>
<dbReference type="GO" id="GO:0005524">
    <property type="term" value="F:ATP binding"/>
    <property type="evidence" value="ECO:0007669"/>
    <property type="project" value="UniProtKB-KW"/>
</dbReference>
<dbReference type="PANTHER" id="PTHR47634:SF9">
    <property type="entry name" value="PROTEIN KINASE DOMAIN-CONTAINING PROTEIN-RELATED"/>
    <property type="match status" value="1"/>
</dbReference>
<name>A0A2B7X7N9_POLH7</name>
<dbReference type="EC" id="2.7.11.1" evidence="1"/>
<dbReference type="GO" id="GO:0005634">
    <property type="term" value="C:nucleus"/>
    <property type="evidence" value="ECO:0007669"/>
    <property type="project" value="TreeGrafter"/>
</dbReference>
<dbReference type="Proteomes" id="UP000224634">
    <property type="component" value="Unassembled WGS sequence"/>
</dbReference>
<dbReference type="SMART" id="SM00220">
    <property type="entry name" value="S_TKc"/>
    <property type="match status" value="1"/>
</dbReference>
<gene>
    <name evidence="10" type="ORF">AJ80_08439</name>
</gene>
<dbReference type="PANTHER" id="PTHR47634">
    <property type="entry name" value="PROTEIN KINASE DOMAIN-CONTAINING PROTEIN-RELATED"/>
    <property type="match status" value="1"/>
</dbReference>
<dbReference type="AlphaFoldDB" id="A0A2B7X7N9"/>
<evidence type="ECO:0000256" key="1">
    <source>
        <dbReference type="ARBA" id="ARBA00012513"/>
    </source>
</evidence>
<dbReference type="PROSITE" id="PS50011">
    <property type="entry name" value="PROTEIN_KINASE_DOM"/>
    <property type="match status" value="1"/>
</dbReference>
<dbReference type="InterPro" id="IPR011009">
    <property type="entry name" value="Kinase-like_dom_sf"/>
</dbReference>
<evidence type="ECO:0000256" key="5">
    <source>
        <dbReference type="ARBA" id="ARBA00022777"/>
    </source>
</evidence>
<dbReference type="OrthoDB" id="5979581at2759"/>
<protein>
    <recommendedName>
        <fullName evidence="1">non-specific serine/threonine protein kinase</fullName>
        <ecNumber evidence="1">2.7.11.1</ecNumber>
    </recommendedName>
</protein>
<evidence type="ECO:0000313" key="11">
    <source>
        <dbReference type="Proteomes" id="UP000224634"/>
    </source>
</evidence>
<sequence>MHTVLTKFVVLFSCLKIYVISQFYVAFASTVFVPAWTDMGATQLLQSKLHPDTCKRNLIKDRCQIVGKLGFGASSTAWLARDIDYRRYVTLKIFINSTSMGQQLDDELKMYKRMERASKPHPGRDAVRSLLDSFDVDGPEEKRRCLVHPPLWESVLTFLHRNPVPRPPSPALAFVLQRLFLTLDYLHTECQIIHADIKTNNIMFSITDDSVFIDSEERELQAPCPRKDLDGRTIYVSQELRMPKGWGPPALCDFGSAMPGGIEHSEDIQPNIYRAPEIWDVFEAESLFTGHDTEFLTYRSRSHLAEIISLLGPLLRSLLAQGKVSNKFFSDEGDFCAAIPLQDRIPPEERETTLEGQGKARFLRQVRKMLQWEPGKRSSAKELEGDE</sequence>
<keyword evidence="5 10" id="KW-0418">Kinase</keyword>
<keyword evidence="6" id="KW-0067">ATP-binding</keyword>
<dbReference type="GO" id="GO:0004674">
    <property type="term" value="F:protein serine/threonine kinase activity"/>
    <property type="evidence" value="ECO:0007669"/>
    <property type="project" value="UniProtKB-KW"/>
</dbReference>
<dbReference type="Pfam" id="PF00069">
    <property type="entry name" value="Pkinase"/>
    <property type="match status" value="1"/>
</dbReference>